<dbReference type="Gene3D" id="3.40.50.300">
    <property type="entry name" value="P-loop containing nucleotide triphosphate hydrolases"/>
    <property type="match status" value="1"/>
</dbReference>
<evidence type="ECO:0000256" key="2">
    <source>
        <dbReference type="ARBA" id="ARBA00022448"/>
    </source>
</evidence>
<dbReference type="InterPro" id="IPR003439">
    <property type="entry name" value="ABC_transporter-like_ATP-bd"/>
</dbReference>
<evidence type="ECO:0000256" key="4">
    <source>
        <dbReference type="ARBA" id="ARBA00022840"/>
    </source>
</evidence>
<dbReference type="PROSITE" id="PS50893">
    <property type="entry name" value="ABC_TRANSPORTER_2"/>
    <property type="match status" value="1"/>
</dbReference>
<feature type="domain" description="ABC transporter" evidence="5">
    <location>
        <begin position="2"/>
        <end position="219"/>
    </location>
</feature>
<evidence type="ECO:0000256" key="3">
    <source>
        <dbReference type="ARBA" id="ARBA00022741"/>
    </source>
</evidence>
<reference evidence="6 7" key="1">
    <citation type="submission" date="2023-04" db="EMBL/GenBank/DDBJ databases">
        <title>Jannaschia ovalis sp. nov., a marine bacterium isolated from sea tidal flat.</title>
        <authorList>
            <person name="Kwon D.Y."/>
            <person name="Kim J.-J."/>
        </authorList>
    </citation>
    <scope>NUCLEOTIDE SEQUENCE [LARGE SCALE GENOMIC DNA]</scope>
    <source>
        <strain evidence="6 7">GRR-S6-38</strain>
    </source>
</reference>
<dbReference type="InterPro" id="IPR017871">
    <property type="entry name" value="ABC_transporter-like_CS"/>
</dbReference>
<comment type="similarity">
    <text evidence="1">Belongs to the ABC transporter superfamily.</text>
</comment>
<sequence length="219" mass="23548">MIALDGVSMRFRTGGRETVVADRIRAVFPTGRAVALLGRNGAGKSTLLRIIAGTMRPSAGRVRSDGTVSWPVGFGGAFHPDMTGAQNARFIARVYGVDTGGMLDYVEDFARLGDKLYQPVRGYSAGMRARLAFATSMAVRFDTYLVDEVTAVGDADFRARSEAVLGARMRAASAIVVSHSMPLLRRLCDAGAVLEDGQLRYFDDLDAAIALHQRQMAVA</sequence>
<keyword evidence="3" id="KW-0547">Nucleotide-binding</keyword>
<dbReference type="PANTHER" id="PTHR46743:SF2">
    <property type="entry name" value="TEICHOIC ACIDS EXPORT ATP-BINDING PROTEIN TAGH"/>
    <property type="match status" value="1"/>
</dbReference>
<dbReference type="InterPro" id="IPR027417">
    <property type="entry name" value="P-loop_NTPase"/>
</dbReference>
<evidence type="ECO:0000259" key="5">
    <source>
        <dbReference type="PROSITE" id="PS50893"/>
    </source>
</evidence>
<dbReference type="Pfam" id="PF00005">
    <property type="entry name" value="ABC_tran"/>
    <property type="match status" value="1"/>
</dbReference>
<dbReference type="PROSITE" id="PS00211">
    <property type="entry name" value="ABC_TRANSPORTER_1"/>
    <property type="match status" value="1"/>
</dbReference>
<keyword evidence="7" id="KW-1185">Reference proteome</keyword>
<protein>
    <submittedName>
        <fullName evidence="6">ABC transporter ATP-binding protein</fullName>
    </submittedName>
</protein>
<keyword evidence="2" id="KW-0813">Transport</keyword>
<dbReference type="PANTHER" id="PTHR46743">
    <property type="entry name" value="TEICHOIC ACIDS EXPORT ATP-BINDING PROTEIN TAGH"/>
    <property type="match status" value="1"/>
</dbReference>
<organism evidence="6 7">
    <name type="scientific">Jannaschia ovalis</name>
    <dbReference type="NCBI Taxonomy" id="3038773"/>
    <lineage>
        <taxon>Bacteria</taxon>
        <taxon>Pseudomonadati</taxon>
        <taxon>Pseudomonadota</taxon>
        <taxon>Alphaproteobacteria</taxon>
        <taxon>Rhodobacterales</taxon>
        <taxon>Roseobacteraceae</taxon>
        <taxon>Jannaschia</taxon>
    </lineage>
</organism>
<keyword evidence="4 6" id="KW-0067">ATP-binding</keyword>
<dbReference type="InterPro" id="IPR015860">
    <property type="entry name" value="ABC_transpr_TagH-like"/>
</dbReference>
<dbReference type="SMART" id="SM00382">
    <property type="entry name" value="AAA"/>
    <property type="match status" value="1"/>
</dbReference>
<dbReference type="Proteomes" id="UP001243420">
    <property type="component" value="Chromosome"/>
</dbReference>
<dbReference type="CDD" id="cd03220">
    <property type="entry name" value="ABC_KpsT_Wzt"/>
    <property type="match status" value="1"/>
</dbReference>
<dbReference type="InterPro" id="IPR003593">
    <property type="entry name" value="AAA+_ATPase"/>
</dbReference>
<name>A0ABY8LJ51_9RHOB</name>
<evidence type="ECO:0000256" key="1">
    <source>
        <dbReference type="ARBA" id="ARBA00005417"/>
    </source>
</evidence>
<evidence type="ECO:0000313" key="7">
    <source>
        <dbReference type="Proteomes" id="UP001243420"/>
    </source>
</evidence>
<dbReference type="SUPFAM" id="SSF52540">
    <property type="entry name" value="P-loop containing nucleoside triphosphate hydrolases"/>
    <property type="match status" value="1"/>
</dbReference>
<evidence type="ECO:0000313" key="6">
    <source>
        <dbReference type="EMBL" id="WGH80219.1"/>
    </source>
</evidence>
<accession>A0ABY8LJ51</accession>
<dbReference type="InterPro" id="IPR050683">
    <property type="entry name" value="Bact_Polysacc_Export_ATP-bd"/>
</dbReference>
<dbReference type="GO" id="GO:0005524">
    <property type="term" value="F:ATP binding"/>
    <property type="evidence" value="ECO:0007669"/>
    <property type="project" value="UniProtKB-KW"/>
</dbReference>
<gene>
    <name evidence="6" type="ORF">P8627_08125</name>
</gene>
<dbReference type="RefSeq" id="WP_279967279.1">
    <property type="nucleotide sequence ID" value="NZ_CP122537.1"/>
</dbReference>
<proteinExistence type="inferred from homology"/>
<dbReference type="EMBL" id="CP122537">
    <property type="protein sequence ID" value="WGH80219.1"/>
    <property type="molecule type" value="Genomic_DNA"/>
</dbReference>